<evidence type="ECO:0000256" key="5">
    <source>
        <dbReference type="ARBA" id="ARBA00008391"/>
    </source>
</evidence>
<dbReference type="GO" id="GO:0006166">
    <property type="term" value="P:purine ribonucleoside salvage"/>
    <property type="evidence" value="ECO:0007669"/>
    <property type="project" value="UniProtKB-KW"/>
</dbReference>
<dbReference type="CDD" id="cd06223">
    <property type="entry name" value="PRTases_typeI"/>
    <property type="match status" value="1"/>
</dbReference>
<evidence type="ECO:0000256" key="11">
    <source>
        <dbReference type="SAM" id="MobiDB-lite"/>
    </source>
</evidence>
<comment type="pathway">
    <text evidence="4">Purine metabolism; AMP biosynthesis via salvage pathway; AMP from adenine: step 1/1.</text>
</comment>
<dbReference type="GeneID" id="24107710"/>
<dbReference type="OrthoDB" id="363185at2759"/>
<keyword evidence="7" id="KW-0963">Cytoplasm</keyword>
<dbReference type="STRING" id="1305764.R9P141"/>
<dbReference type="GO" id="GO:0002055">
    <property type="term" value="F:adenine binding"/>
    <property type="evidence" value="ECO:0007669"/>
    <property type="project" value="TreeGrafter"/>
</dbReference>
<feature type="region of interest" description="Disordered" evidence="11">
    <location>
        <begin position="1"/>
        <end position="22"/>
    </location>
</feature>
<dbReference type="Pfam" id="PF00156">
    <property type="entry name" value="Pribosyltran"/>
    <property type="match status" value="1"/>
</dbReference>
<dbReference type="AlphaFoldDB" id="R9P141"/>
<evidence type="ECO:0000259" key="12">
    <source>
        <dbReference type="Pfam" id="PF00156"/>
    </source>
</evidence>
<evidence type="ECO:0000256" key="1">
    <source>
        <dbReference type="ARBA" id="ARBA00000868"/>
    </source>
</evidence>
<dbReference type="eggNOG" id="KOG1712">
    <property type="taxonomic scope" value="Eukaryota"/>
</dbReference>
<keyword evidence="9 13" id="KW-0808">Transferase</keyword>
<dbReference type="RefSeq" id="XP_012188431.1">
    <property type="nucleotide sequence ID" value="XM_012333041.1"/>
</dbReference>
<proteinExistence type="inferred from homology"/>
<reference evidence="14" key="1">
    <citation type="journal article" date="2013" name="Genome Announc.">
        <title>Draft genome sequence of the basidiomycetous yeast-like fungus Pseudozyma hubeiensis SY62, which produces an abundant amount of the biosurfactant mannosylerythritol lipids.</title>
        <authorList>
            <person name="Konishi M."/>
            <person name="Hatada Y."/>
            <person name="Horiuchi J."/>
        </authorList>
    </citation>
    <scope>NUCLEOTIDE SEQUENCE [LARGE SCALE GENOMIC DNA]</scope>
    <source>
        <strain evidence="14">SY62</strain>
    </source>
</reference>
<dbReference type="GO" id="GO:0005737">
    <property type="term" value="C:cytoplasm"/>
    <property type="evidence" value="ECO:0007669"/>
    <property type="project" value="UniProtKB-SubCell"/>
</dbReference>
<dbReference type="GO" id="GO:0003999">
    <property type="term" value="F:adenine phosphoribosyltransferase activity"/>
    <property type="evidence" value="ECO:0007669"/>
    <property type="project" value="UniProtKB-EC"/>
</dbReference>
<dbReference type="EMBL" id="DF238786">
    <property type="protein sequence ID" value="GAC94844.1"/>
    <property type="molecule type" value="Genomic_DNA"/>
</dbReference>
<feature type="domain" description="Phosphoribosyltransferase" evidence="12">
    <location>
        <begin position="129"/>
        <end position="232"/>
    </location>
</feature>
<feature type="compositionally biased region" description="Basic and acidic residues" evidence="11">
    <location>
        <begin position="11"/>
        <end position="22"/>
    </location>
</feature>
<dbReference type="SUPFAM" id="SSF53271">
    <property type="entry name" value="PRTase-like"/>
    <property type="match status" value="1"/>
</dbReference>
<name>R9P141_PSEHS</name>
<comment type="catalytic activity">
    <reaction evidence="1">
        <text>AMP + diphosphate = 5-phospho-alpha-D-ribose 1-diphosphate + adenine</text>
        <dbReference type="Rhea" id="RHEA:16609"/>
        <dbReference type="ChEBI" id="CHEBI:16708"/>
        <dbReference type="ChEBI" id="CHEBI:33019"/>
        <dbReference type="ChEBI" id="CHEBI:58017"/>
        <dbReference type="ChEBI" id="CHEBI:456215"/>
        <dbReference type="EC" id="2.4.2.7"/>
    </reaction>
</comment>
<dbReference type="GO" id="GO:0006168">
    <property type="term" value="P:adenine salvage"/>
    <property type="evidence" value="ECO:0007669"/>
    <property type="project" value="InterPro"/>
</dbReference>
<dbReference type="InterPro" id="IPR000836">
    <property type="entry name" value="PRTase_dom"/>
</dbReference>
<dbReference type="NCBIfam" id="NF002636">
    <property type="entry name" value="PRK02304.1-5"/>
    <property type="match status" value="1"/>
</dbReference>
<evidence type="ECO:0000256" key="10">
    <source>
        <dbReference type="ARBA" id="ARBA00022726"/>
    </source>
</evidence>
<dbReference type="GO" id="GO:0016208">
    <property type="term" value="F:AMP binding"/>
    <property type="evidence" value="ECO:0007669"/>
    <property type="project" value="TreeGrafter"/>
</dbReference>
<evidence type="ECO:0000256" key="8">
    <source>
        <dbReference type="ARBA" id="ARBA00022676"/>
    </source>
</evidence>
<dbReference type="InterPro" id="IPR050054">
    <property type="entry name" value="UPRTase/APRTase"/>
</dbReference>
<comment type="function">
    <text evidence="2">Catalyzes a salvage reaction resulting in the formation of AMP, that is energically less costly than de novo synthesis.</text>
</comment>
<dbReference type="EC" id="2.4.2.7" evidence="6"/>
<evidence type="ECO:0000256" key="9">
    <source>
        <dbReference type="ARBA" id="ARBA00022679"/>
    </source>
</evidence>
<keyword evidence="8 13" id="KW-0328">Glycosyltransferase</keyword>
<evidence type="ECO:0000256" key="3">
    <source>
        <dbReference type="ARBA" id="ARBA00004496"/>
    </source>
</evidence>
<dbReference type="Proteomes" id="UP000014071">
    <property type="component" value="Unassembled WGS sequence"/>
</dbReference>
<dbReference type="GO" id="GO:0044209">
    <property type="term" value="P:AMP salvage"/>
    <property type="evidence" value="ECO:0007669"/>
    <property type="project" value="UniProtKB-UniPathway"/>
</dbReference>
<dbReference type="PANTHER" id="PTHR32315:SF3">
    <property type="entry name" value="ADENINE PHOSPHORIBOSYLTRANSFERASE"/>
    <property type="match status" value="1"/>
</dbReference>
<dbReference type="HOGENOM" id="CLU_063339_1_0_1"/>
<evidence type="ECO:0000256" key="4">
    <source>
        <dbReference type="ARBA" id="ARBA00004659"/>
    </source>
</evidence>
<evidence type="ECO:0000313" key="13">
    <source>
        <dbReference type="EMBL" id="GAC94844.1"/>
    </source>
</evidence>
<dbReference type="FunFam" id="3.40.50.2020:FF:000021">
    <property type="entry name" value="Adenine phosphoribosyltransferase"/>
    <property type="match status" value="1"/>
</dbReference>
<gene>
    <name evidence="13" type="ORF">PHSY_002417</name>
</gene>
<sequence>MQKYMRQKTTMTERKRSPDRECGSFENEMCEDEPRAQRLSTLTAQTVIVADESDLISYCDDDPGFYDDYPKKGIRFCDILPVLRDPLAFELLITNIISHLFTHTIPSLDDSTPSTQSTPLEPGAKSYGSRKIDAVVGLDARGFLLGPIIAQRLGCGFVPVRKVGKLPGECVQASYLKEYGEDVFEMQKEALAPNSRVLVIDDLIATGGSAKAAGELVKKCGSKVVEYVFVVAIPFLKGADQLDAPSYHLVEVD</sequence>
<accession>R9P141</accession>
<dbReference type="PANTHER" id="PTHR32315">
    <property type="entry name" value="ADENINE PHOSPHORIBOSYLTRANSFERASE"/>
    <property type="match status" value="1"/>
</dbReference>
<comment type="similarity">
    <text evidence="5">Belongs to the purine/pyrimidine phosphoribosyltransferase family.</text>
</comment>
<dbReference type="UniPathway" id="UPA00588">
    <property type="reaction ID" value="UER00646"/>
</dbReference>
<dbReference type="HAMAP" id="MF_00004">
    <property type="entry name" value="Aden_phosphoribosyltr"/>
    <property type="match status" value="1"/>
</dbReference>
<evidence type="ECO:0000256" key="2">
    <source>
        <dbReference type="ARBA" id="ARBA00003968"/>
    </source>
</evidence>
<evidence type="ECO:0000256" key="6">
    <source>
        <dbReference type="ARBA" id="ARBA00011893"/>
    </source>
</evidence>
<keyword evidence="14" id="KW-1185">Reference proteome</keyword>
<evidence type="ECO:0000313" key="14">
    <source>
        <dbReference type="Proteomes" id="UP000014071"/>
    </source>
</evidence>
<organism evidence="13 14">
    <name type="scientific">Pseudozyma hubeiensis (strain SY62)</name>
    <name type="common">Yeast</name>
    <dbReference type="NCBI Taxonomy" id="1305764"/>
    <lineage>
        <taxon>Eukaryota</taxon>
        <taxon>Fungi</taxon>
        <taxon>Dikarya</taxon>
        <taxon>Basidiomycota</taxon>
        <taxon>Ustilaginomycotina</taxon>
        <taxon>Ustilaginomycetes</taxon>
        <taxon>Ustilaginales</taxon>
        <taxon>Ustilaginaceae</taxon>
        <taxon>Pseudozyma</taxon>
    </lineage>
</organism>
<comment type="subcellular location">
    <subcellularLocation>
        <location evidence="3">Cytoplasm</location>
    </subcellularLocation>
</comment>
<dbReference type="InterPro" id="IPR029057">
    <property type="entry name" value="PRTase-like"/>
</dbReference>
<keyword evidence="10" id="KW-0660">Purine salvage</keyword>
<evidence type="ECO:0000256" key="7">
    <source>
        <dbReference type="ARBA" id="ARBA00022490"/>
    </source>
</evidence>
<dbReference type="InterPro" id="IPR005764">
    <property type="entry name" value="Ade_phspho_trans"/>
</dbReference>
<dbReference type="Gene3D" id="3.40.50.2020">
    <property type="match status" value="1"/>
</dbReference>
<protein>
    <recommendedName>
        <fullName evidence="6">adenine phosphoribosyltransferase</fullName>
        <ecNumber evidence="6">2.4.2.7</ecNumber>
    </recommendedName>
</protein>